<comment type="function">
    <text evidence="1">Cell wall formation. Catalyzes epimerization of the terminal L-glutamate in UDP-N-acetyl-alpha-D-muramoyl-L-alanyl-L-glutamate.</text>
</comment>
<dbReference type="Proteomes" id="UP000800981">
    <property type="component" value="Unassembled WGS sequence"/>
</dbReference>
<dbReference type="EC" id="5.1.1.23" evidence="1"/>
<dbReference type="EMBL" id="JAANNP010000003">
    <property type="protein sequence ID" value="NHC13831.1"/>
    <property type="molecule type" value="Genomic_DNA"/>
</dbReference>
<dbReference type="HAMAP" id="MF_02209">
    <property type="entry name" value="MurL"/>
    <property type="match status" value="1"/>
</dbReference>
<gene>
    <name evidence="1" type="primary">murL</name>
    <name evidence="4" type="ORF">G9H71_08560</name>
</gene>
<proteinExistence type="inferred from homology"/>
<sequence>MSTPAAADLTAASSGAPARGARFRYEGFEIVEAADTLVCRYSLDGRPFVERVAFPGATGWGRPEVAAAARLVYLLAAVSYYKTGAPPVVDLGETAVTDREREFLRTFYVEGLGEFAYRNGIDLRDLVIEGPRLDAPLRAAYSPAPGRPLVPFGGGIDSIVTVELLKPRFPAAALFVMNRPGDRFDAIERPAEVTGLPVLRAEREIDPDVLRSRELGFLNGHVPVTGVLSAVAVMCAVLDGRDAVVMSNEWSASVPTLEFDGRAVNHQWSKSAEFEQAFQDVLADALGPSFAYFSALRAYSELWIARRFAELTGYHSTFRSCNRAFAIDRSRRWETWCGECDKCCFIDLILAPFLPTAALEDVFGGREPLADESLAERFRTLVATSPDAKPWECVGDIGESRAALLLAAERPDRSTTPLLQALAAEVAVLPDRPDTATLLQPLGSGLAPATYAL</sequence>
<keyword evidence="1" id="KW-0131">Cell cycle</keyword>
<name>A0ABX0GVV1_9ACTN</name>
<comment type="caution">
    <text evidence="4">The sequence shown here is derived from an EMBL/GenBank/DDBJ whole genome shotgun (WGS) entry which is preliminary data.</text>
</comment>
<comment type="similarity">
    <text evidence="1">Belongs to the MurL family.</text>
</comment>
<dbReference type="GO" id="GO:0004519">
    <property type="term" value="F:endonuclease activity"/>
    <property type="evidence" value="ECO:0007669"/>
    <property type="project" value="UniProtKB-KW"/>
</dbReference>
<organism evidence="4 5">
    <name type="scientific">Motilibacter deserti</name>
    <dbReference type="NCBI Taxonomy" id="2714956"/>
    <lineage>
        <taxon>Bacteria</taxon>
        <taxon>Bacillati</taxon>
        <taxon>Actinomycetota</taxon>
        <taxon>Actinomycetes</taxon>
        <taxon>Motilibacterales</taxon>
        <taxon>Motilibacteraceae</taxon>
        <taxon>Motilibacter</taxon>
    </lineage>
</organism>
<keyword evidence="1" id="KW-0961">Cell wall biogenesis/degradation</keyword>
<dbReference type="InterPro" id="IPR043689">
    <property type="entry name" value="MurL"/>
</dbReference>
<keyword evidence="4" id="KW-0255">Endonuclease</keyword>
<dbReference type="InterPro" id="IPR058740">
    <property type="entry name" value="MurL_N"/>
</dbReference>
<reference evidence="4 5" key="1">
    <citation type="submission" date="2020-03" db="EMBL/GenBank/DDBJ databases">
        <title>Two novel Motilibacter sp.</title>
        <authorList>
            <person name="Liu S."/>
        </authorList>
    </citation>
    <scope>NUCLEOTIDE SEQUENCE [LARGE SCALE GENOMIC DNA]</scope>
    <source>
        <strain evidence="4 5">E257</strain>
    </source>
</reference>
<evidence type="ECO:0000259" key="2">
    <source>
        <dbReference type="Pfam" id="PF26298"/>
    </source>
</evidence>
<protein>
    <recommendedName>
        <fullName evidence="1">UDP-N-acetyl-alpha-D-muramoyl-L-alanyl-L-glutamate epimerase</fullName>
        <ecNumber evidence="1">5.1.1.23</ecNumber>
    </recommendedName>
    <alternativeName>
        <fullName evidence="1">UDP-MurNAc-L-Ala-L-Glu epimerase</fullName>
    </alternativeName>
</protein>
<keyword evidence="4" id="KW-0378">Hydrolase</keyword>
<keyword evidence="1" id="KW-0133">Cell shape</keyword>
<evidence type="ECO:0000256" key="1">
    <source>
        <dbReference type="HAMAP-Rule" id="MF_02209"/>
    </source>
</evidence>
<feature type="domain" description="MurL N-terminal" evidence="3">
    <location>
        <begin position="19"/>
        <end position="294"/>
    </location>
</feature>
<dbReference type="Pfam" id="PF26299">
    <property type="entry name" value="MurL_N"/>
    <property type="match status" value="1"/>
</dbReference>
<comment type="pathway">
    <text evidence="1">Cell wall biogenesis; peptidoglycan biosynthesis.</text>
</comment>
<keyword evidence="4" id="KW-0540">Nuclease</keyword>
<keyword evidence="1" id="KW-0413">Isomerase</keyword>
<dbReference type="Pfam" id="PF26298">
    <property type="entry name" value="MurL_epimerase_C"/>
    <property type="match status" value="1"/>
</dbReference>
<evidence type="ECO:0000313" key="5">
    <source>
        <dbReference type="Proteomes" id="UP000800981"/>
    </source>
</evidence>
<comment type="catalytic activity">
    <reaction evidence="1">
        <text>UDP-N-acetyl-alpha-D-muramoyl-L-alanyl-L-glutamate + ATP + H2O = UDP-N-acetyl-alpha-D-muramoyl-L-alanyl-D-glutamate + AMP + diphosphate + H(+)</text>
        <dbReference type="Rhea" id="RHEA:58812"/>
        <dbReference type="ChEBI" id="CHEBI:15377"/>
        <dbReference type="ChEBI" id="CHEBI:15378"/>
        <dbReference type="ChEBI" id="CHEBI:30616"/>
        <dbReference type="ChEBI" id="CHEBI:33019"/>
        <dbReference type="ChEBI" id="CHEBI:83900"/>
        <dbReference type="ChEBI" id="CHEBI:142725"/>
        <dbReference type="ChEBI" id="CHEBI:456215"/>
        <dbReference type="EC" id="5.1.1.23"/>
    </reaction>
</comment>
<keyword evidence="1" id="KW-0573">Peptidoglycan synthesis</keyword>
<keyword evidence="1" id="KW-0132">Cell division</keyword>
<accession>A0ABX0GVV1</accession>
<dbReference type="RefSeq" id="WP_166280767.1">
    <property type="nucleotide sequence ID" value="NZ_JAANNP010000003.1"/>
</dbReference>
<evidence type="ECO:0000313" key="4">
    <source>
        <dbReference type="EMBL" id="NHC13831.1"/>
    </source>
</evidence>
<dbReference type="InterPro" id="IPR058741">
    <property type="entry name" value="MurL_C"/>
</dbReference>
<keyword evidence="5" id="KW-1185">Reference proteome</keyword>
<evidence type="ECO:0000259" key="3">
    <source>
        <dbReference type="Pfam" id="PF26299"/>
    </source>
</evidence>
<feature type="domain" description="MurL C-terminal" evidence="2">
    <location>
        <begin position="318"/>
        <end position="429"/>
    </location>
</feature>